<dbReference type="GO" id="GO:0000049">
    <property type="term" value="F:tRNA binding"/>
    <property type="evidence" value="ECO:0007669"/>
    <property type="project" value="TreeGrafter"/>
</dbReference>
<dbReference type="GO" id="GO:0005654">
    <property type="term" value="C:nucleoplasm"/>
    <property type="evidence" value="ECO:0007669"/>
    <property type="project" value="TreeGrafter"/>
</dbReference>
<dbReference type="Proteomes" id="UP001176961">
    <property type="component" value="Unassembled WGS sequence"/>
</dbReference>
<dbReference type="GO" id="GO:0097745">
    <property type="term" value="P:mitochondrial tRNA 5'-end processing"/>
    <property type="evidence" value="ECO:0007669"/>
    <property type="project" value="TreeGrafter"/>
</dbReference>
<dbReference type="GO" id="GO:0008168">
    <property type="term" value="F:methyltransferase activity"/>
    <property type="evidence" value="ECO:0007669"/>
    <property type="project" value="UniProtKB-KW"/>
</dbReference>
<gene>
    <name evidence="6" type="ORF">CYNAS_LOCUS9822</name>
</gene>
<evidence type="ECO:0000313" key="6">
    <source>
        <dbReference type="EMBL" id="CAJ0597839.1"/>
    </source>
</evidence>
<accession>A0AA36GTI1</accession>
<dbReference type="PANTHER" id="PTHR13563">
    <property type="entry name" value="TRNA (GUANINE-9-) METHYLTRANSFERASE"/>
    <property type="match status" value="1"/>
</dbReference>
<dbReference type="InterPro" id="IPR038459">
    <property type="entry name" value="MT_TRM10-typ_sf"/>
</dbReference>
<comment type="caution">
    <text evidence="6">The sequence shown here is derived from an EMBL/GenBank/DDBJ whole genome shotgun (WGS) entry which is preliminary data.</text>
</comment>
<evidence type="ECO:0000256" key="4">
    <source>
        <dbReference type="SAM" id="MobiDB-lite"/>
    </source>
</evidence>
<dbReference type="GO" id="GO:0070131">
    <property type="term" value="P:positive regulation of mitochondrial translation"/>
    <property type="evidence" value="ECO:0007669"/>
    <property type="project" value="TreeGrafter"/>
</dbReference>
<name>A0AA36GTI1_CYLNA</name>
<keyword evidence="1" id="KW-0489">Methyltransferase</keyword>
<protein>
    <recommendedName>
        <fullName evidence="5">SAM-dependent MTase TRM10-type domain-containing protein</fullName>
    </recommendedName>
</protein>
<evidence type="ECO:0000256" key="3">
    <source>
        <dbReference type="ARBA" id="ARBA00022691"/>
    </source>
</evidence>
<dbReference type="GO" id="GO:0032259">
    <property type="term" value="P:methylation"/>
    <property type="evidence" value="ECO:0007669"/>
    <property type="project" value="UniProtKB-KW"/>
</dbReference>
<evidence type="ECO:0000259" key="5">
    <source>
        <dbReference type="PROSITE" id="PS51675"/>
    </source>
</evidence>
<evidence type="ECO:0000256" key="1">
    <source>
        <dbReference type="ARBA" id="ARBA00022603"/>
    </source>
</evidence>
<sequence>MLPQVLARSAIRCARNLETFRVVISQGSVRASSTTVAQETSYNPDAEMIAHEQSLPPQPQETDYEKQLEALMPSENVWKLAPFKHHKKMRDIVNELEIYAYMGTYVPQSLSDDDWYRMLNTTETVGDRVSFLEYLAIKQRRQEKDKQRKSSRQERFLTQLEQERAKFMRGEMGYGPDLYQLVHNPLRNRKKVHVAQGARMVSAMRCEERPKIALDLQYMFKEKQRVQAELGNQMQYVISENLDSRTPLHLSFVNFPNTDDSQKWLEKSVGFYGGLYTHQTVLPDFTHKGVRETFPDKEVVYISRHARDVIDGPLNVGAIALCVTMDTAREALGAARRGRMRAVRLPIKKYVKWQQGPMYLPFPNILRIFRHVHRSGGDWETALLNNISKRHLMSPEEKEAQAQVERTSRRKQRQREKMELIKTICEATGHR</sequence>
<dbReference type="InterPro" id="IPR007356">
    <property type="entry name" value="tRNA_m1G_MeTrfase_euk"/>
</dbReference>
<evidence type="ECO:0000313" key="7">
    <source>
        <dbReference type="Proteomes" id="UP001176961"/>
    </source>
</evidence>
<dbReference type="Gene3D" id="3.40.1280.30">
    <property type="match status" value="1"/>
</dbReference>
<keyword evidence="2" id="KW-0808">Transferase</keyword>
<evidence type="ECO:0000256" key="2">
    <source>
        <dbReference type="ARBA" id="ARBA00022679"/>
    </source>
</evidence>
<dbReference type="PROSITE" id="PS51675">
    <property type="entry name" value="SAM_MT_TRM10"/>
    <property type="match status" value="1"/>
</dbReference>
<feature type="region of interest" description="Disordered" evidence="4">
    <location>
        <begin position="394"/>
        <end position="415"/>
    </location>
</feature>
<dbReference type="GO" id="GO:0005739">
    <property type="term" value="C:mitochondrion"/>
    <property type="evidence" value="ECO:0007669"/>
    <property type="project" value="TreeGrafter"/>
</dbReference>
<dbReference type="InterPro" id="IPR028564">
    <property type="entry name" value="MT_TRM10-typ"/>
</dbReference>
<keyword evidence="7" id="KW-1185">Reference proteome</keyword>
<dbReference type="AlphaFoldDB" id="A0AA36GTI1"/>
<dbReference type="EMBL" id="CATQJL010000223">
    <property type="protein sequence ID" value="CAJ0597839.1"/>
    <property type="molecule type" value="Genomic_DNA"/>
</dbReference>
<organism evidence="6 7">
    <name type="scientific">Cylicocyclus nassatus</name>
    <name type="common">Nematode worm</name>
    <dbReference type="NCBI Taxonomy" id="53992"/>
    <lineage>
        <taxon>Eukaryota</taxon>
        <taxon>Metazoa</taxon>
        <taxon>Ecdysozoa</taxon>
        <taxon>Nematoda</taxon>
        <taxon>Chromadorea</taxon>
        <taxon>Rhabditida</taxon>
        <taxon>Rhabditina</taxon>
        <taxon>Rhabditomorpha</taxon>
        <taxon>Strongyloidea</taxon>
        <taxon>Strongylidae</taxon>
        <taxon>Cylicocyclus</taxon>
    </lineage>
</organism>
<dbReference type="PANTHER" id="PTHR13563:SF12">
    <property type="entry name" value="PROTEIN CBG09110"/>
    <property type="match status" value="1"/>
</dbReference>
<reference evidence="6" key="1">
    <citation type="submission" date="2023-07" db="EMBL/GenBank/DDBJ databases">
        <authorList>
            <consortium name="CYATHOMIX"/>
        </authorList>
    </citation>
    <scope>NUCLEOTIDE SEQUENCE</scope>
    <source>
        <strain evidence="6">N/A</strain>
    </source>
</reference>
<proteinExistence type="predicted"/>
<keyword evidence="3" id="KW-0949">S-adenosyl-L-methionine</keyword>
<feature type="domain" description="SAM-dependent MTase TRM10-type" evidence="5">
    <location>
        <begin position="196"/>
        <end position="394"/>
    </location>
</feature>